<dbReference type="SUPFAM" id="SSF46785">
    <property type="entry name" value="Winged helix' DNA-binding domain"/>
    <property type="match status" value="1"/>
</dbReference>
<dbReference type="Gene3D" id="3.30.420.40">
    <property type="match status" value="2"/>
</dbReference>
<dbReference type="Proteomes" id="UP000270678">
    <property type="component" value="Chromosome"/>
</dbReference>
<keyword evidence="5" id="KW-1185">Reference proteome</keyword>
<evidence type="ECO:0000256" key="1">
    <source>
        <dbReference type="ARBA" id="ARBA00002486"/>
    </source>
</evidence>
<dbReference type="PANTHER" id="PTHR18964">
    <property type="entry name" value="ROK (REPRESSOR, ORF, KINASE) FAMILY"/>
    <property type="match status" value="1"/>
</dbReference>
<evidence type="ECO:0000313" key="4">
    <source>
        <dbReference type="EMBL" id="AZS14907.1"/>
    </source>
</evidence>
<dbReference type="PANTHER" id="PTHR18964:SF149">
    <property type="entry name" value="BIFUNCTIONAL UDP-N-ACETYLGLUCOSAMINE 2-EPIMERASE_N-ACETYLMANNOSAMINE KINASE"/>
    <property type="match status" value="1"/>
</dbReference>
<keyword evidence="3" id="KW-0119">Carbohydrate metabolism</keyword>
<dbReference type="Pfam" id="PF00480">
    <property type="entry name" value="ROK"/>
    <property type="match status" value="1"/>
</dbReference>
<accession>A0A3Q9IC27</accession>
<dbReference type="OrthoDB" id="9796533at2"/>
<dbReference type="EMBL" id="CP034346">
    <property type="protein sequence ID" value="AZS14907.1"/>
    <property type="molecule type" value="Genomic_DNA"/>
</dbReference>
<dbReference type="InterPro" id="IPR036388">
    <property type="entry name" value="WH-like_DNA-bd_sf"/>
</dbReference>
<dbReference type="InterPro" id="IPR036390">
    <property type="entry name" value="WH_DNA-bd_sf"/>
</dbReference>
<sequence>MLRQFMGITSQKTKNLKVLYGLIRQWGPIGVKALSEMTGYKPTTCARLLDELVHVGLIHDSGLGESSGGRKPLMYVIHPDAFYLIGVEISNLYTTVLLLDLDLTILGTEKLKMNSQCTAQYTLDYVSRCIKELLAKHNIPTDKMLGIGVGVLDPVDLERGIIVDPHLFPADGWNDFNIVEYLEKNNDTLVFLDNGTNLAALAEYRLKYWKETDSLVFVSSDMGIRSSMIIKGKLVHQINEMDDALSHMIIDIHGRRCSCGAYGCLQTYSSLPAIHHEVIHRLKRGQGSILQESMEDVDKVDFHHILEAMDREDSLCLEVVKEAAYYFGIGLANLIFLLRPDIVICGGTLVPKPLFYEEASRIAHERVAIYPNCHVKIVQSSTAYNIVAQGAGCMVLDHFTSTDINNPGTNI</sequence>
<organism evidence="4 5">
    <name type="scientific">Paenibacillus lutimineralis</name>
    <dbReference type="NCBI Taxonomy" id="2707005"/>
    <lineage>
        <taxon>Bacteria</taxon>
        <taxon>Bacillati</taxon>
        <taxon>Bacillota</taxon>
        <taxon>Bacilli</taxon>
        <taxon>Bacillales</taxon>
        <taxon>Paenibacillaceae</taxon>
        <taxon>Paenibacillus</taxon>
    </lineage>
</organism>
<comment type="similarity">
    <text evidence="2">Belongs to the ROK (NagC/XylR) family.</text>
</comment>
<dbReference type="GO" id="GO:0042732">
    <property type="term" value="P:D-xylose metabolic process"/>
    <property type="evidence" value="ECO:0007669"/>
    <property type="project" value="UniProtKB-KW"/>
</dbReference>
<dbReference type="SUPFAM" id="SSF53067">
    <property type="entry name" value="Actin-like ATPase domain"/>
    <property type="match status" value="1"/>
</dbReference>
<keyword evidence="3" id="KW-0859">Xylose metabolism</keyword>
<dbReference type="AlphaFoldDB" id="A0A3Q9IC27"/>
<name>A0A3Q9IC27_9BACL</name>
<dbReference type="InterPro" id="IPR043129">
    <property type="entry name" value="ATPase_NBD"/>
</dbReference>
<evidence type="ECO:0000313" key="5">
    <source>
        <dbReference type="Proteomes" id="UP000270678"/>
    </source>
</evidence>
<dbReference type="Gene3D" id="1.10.10.10">
    <property type="entry name" value="Winged helix-like DNA-binding domain superfamily/Winged helix DNA-binding domain"/>
    <property type="match status" value="1"/>
</dbReference>
<comment type="function">
    <text evidence="1">Transcriptional repressor of xylose-utilizing enzymes.</text>
</comment>
<dbReference type="InterPro" id="IPR000600">
    <property type="entry name" value="ROK"/>
</dbReference>
<protein>
    <submittedName>
        <fullName evidence="4">ROK family protein</fullName>
    </submittedName>
</protein>
<evidence type="ECO:0000256" key="2">
    <source>
        <dbReference type="ARBA" id="ARBA00006479"/>
    </source>
</evidence>
<evidence type="ECO:0000256" key="3">
    <source>
        <dbReference type="ARBA" id="ARBA00022629"/>
    </source>
</evidence>
<reference evidence="5" key="1">
    <citation type="submission" date="2018-12" db="EMBL/GenBank/DDBJ databases">
        <title>Complete genome sequence of Paenibacillus sp. MBLB1234.</title>
        <authorList>
            <person name="Nam Y.-D."/>
            <person name="Kang J."/>
            <person name="Chung W.-H."/>
            <person name="Park Y.S."/>
        </authorList>
    </citation>
    <scope>NUCLEOTIDE SEQUENCE [LARGE SCALE GENOMIC DNA]</scope>
    <source>
        <strain evidence="5">MBLB1234</strain>
    </source>
</reference>
<dbReference type="KEGG" id="plut:EI981_10850"/>
<gene>
    <name evidence="4" type="ORF">EI981_10850</name>
</gene>
<proteinExistence type="inferred from homology"/>